<feature type="domain" description="TonB-dependent receptor plug" evidence="14">
    <location>
        <begin position="91"/>
        <end position="189"/>
    </location>
</feature>
<evidence type="ECO:0000256" key="3">
    <source>
        <dbReference type="ARBA" id="ARBA00022448"/>
    </source>
</evidence>
<evidence type="ECO:0000256" key="1">
    <source>
        <dbReference type="ARBA" id="ARBA00004571"/>
    </source>
</evidence>
<evidence type="ECO:0000259" key="13">
    <source>
        <dbReference type="Pfam" id="PF00593"/>
    </source>
</evidence>
<dbReference type="CDD" id="cd01347">
    <property type="entry name" value="ligand_gated_channel"/>
    <property type="match status" value="1"/>
</dbReference>
<keyword evidence="8 15" id="KW-0675">Receptor</keyword>
<dbReference type="GO" id="GO:0015344">
    <property type="term" value="F:siderophore uptake transmembrane transporter activity"/>
    <property type="evidence" value="ECO:0007669"/>
    <property type="project" value="TreeGrafter"/>
</dbReference>
<dbReference type="Pfam" id="PF00593">
    <property type="entry name" value="TonB_dep_Rec_b-barrel"/>
    <property type="match status" value="1"/>
</dbReference>
<dbReference type="Gene3D" id="2.170.130.10">
    <property type="entry name" value="TonB-dependent receptor, plug domain"/>
    <property type="match status" value="1"/>
</dbReference>
<dbReference type="GO" id="GO:0009279">
    <property type="term" value="C:cell outer membrane"/>
    <property type="evidence" value="ECO:0007669"/>
    <property type="project" value="UniProtKB-SubCell"/>
</dbReference>
<evidence type="ECO:0000256" key="9">
    <source>
        <dbReference type="ARBA" id="ARBA00023237"/>
    </source>
</evidence>
<dbReference type="PANTHER" id="PTHR32552">
    <property type="entry name" value="FERRICHROME IRON RECEPTOR-RELATED"/>
    <property type="match status" value="1"/>
</dbReference>
<evidence type="ECO:0000256" key="5">
    <source>
        <dbReference type="ARBA" id="ARBA00022692"/>
    </source>
</evidence>
<keyword evidence="12" id="KW-0732">Signal</keyword>
<feature type="domain" description="TonB-dependent receptor-like beta-barrel" evidence="13">
    <location>
        <begin position="273"/>
        <end position="752"/>
    </location>
</feature>
<dbReference type="InterPro" id="IPR037066">
    <property type="entry name" value="Plug_dom_sf"/>
</dbReference>
<dbReference type="SUPFAM" id="SSF56935">
    <property type="entry name" value="Porins"/>
    <property type="match status" value="1"/>
</dbReference>
<organism evidence="15 16">
    <name type="scientific">Sphaerotilus montanus</name>
    <dbReference type="NCBI Taxonomy" id="522889"/>
    <lineage>
        <taxon>Bacteria</taxon>
        <taxon>Pseudomonadati</taxon>
        <taxon>Pseudomonadota</taxon>
        <taxon>Betaproteobacteria</taxon>
        <taxon>Burkholderiales</taxon>
        <taxon>Sphaerotilaceae</taxon>
        <taxon>Sphaerotilus</taxon>
    </lineage>
</organism>
<comment type="similarity">
    <text evidence="2 10 11">Belongs to the TonB-dependent receptor family.</text>
</comment>
<evidence type="ECO:0000256" key="8">
    <source>
        <dbReference type="ARBA" id="ARBA00023170"/>
    </source>
</evidence>
<keyword evidence="5 10" id="KW-0812">Transmembrane</keyword>
<dbReference type="Proteomes" id="UP000518288">
    <property type="component" value="Unassembled WGS sequence"/>
</dbReference>
<evidence type="ECO:0000256" key="11">
    <source>
        <dbReference type="RuleBase" id="RU003357"/>
    </source>
</evidence>
<dbReference type="GO" id="GO:0038023">
    <property type="term" value="F:signaling receptor activity"/>
    <property type="evidence" value="ECO:0007669"/>
    <property type="project" value="InterPro"/>
</dbReference>
<keyword evidence="3 10" id="KW-0813">Transport</keyword>
<evidence type="ECO:0000256" key="10">
    <source>
        <dbReference type="PROSITE-ProRule" id="PRU01360"/>
    </source>
</evidence>
<evidence type="ECO:0000256" key="7">
    <source>
        <dbReference type="ARBA" id="ARBA00023136"/>
    </source>
</evidence>
<dbReference type="EMBL" id="JACCFH010000001">
    <property type="protein sequence ID" value="NYG33748.1"/>
    <property type="molecule type" value="Genomic_DNA"/>
</dbReference>
<reference evidence="15 16" key="1">
    <citation type="submission" date="2020-07" db="EMBL/GenBank/DDBJ databases">
        <title>Genomic Encyclopedia of Archaeal and Bacterial Type Strains, Phase II (KMG-II): from individual species to whole genera.</title>
        <authorList>
            <person name="Goeker M."/>
        </authorList>
    </citation>
    <scope>NUCLEOTIDE SEQUENCE [LARGE SCALE GENOMIC DNA]</scope>
    <source>
        <strain evidence="15 16">DSM 21226</strain>
    </source>
</reference>
<gene>
    <name evidence="15" type="ORF">BDD16_002734</name>
</gene>
<feature type="signal peptide" evidence="12">
    <location>
        <begin position="1"/>
        <end position="41"/>
    </location>
</feature>
<proteinExistence type="inferred from homology"/>
<dbReference type="NCBIfam" id="TIGR01783">
    <property type="entry name" value="TonB-siderophor"/>
    <property type="match status" value="1"/>
</dbReference>
<sequence length="782" mass="83731">MSRCSTPSVSSSAPQGRRLLATALPLGALAAGFGMAGLAHAQTAMPAAPEPVAEVSTLRKITVKGKKEAEDGGKTSVRAVTTTIGKGTQELRDVAQSVTVVTEKLIDDRNLDTMKDVLKNTAGISFLAAEGGEEDIRLRGLPLQSTGDVFIDGMRDPAFYDRDTFFLDRVEVLRGSASMLFGRGSTGGAVNQVTKAPRLINEHQIDVTVGNHGYQRVVGDFNLRTGESSALRLGVMNTTADNNGAGSSIDKTGLAGTYRWGMGERDEFSLSISHLDNDNGMNYGMPWIRPTATSGVAETTLLPLDPSAYYGMASDKNRGEATMAGFGHVHRFSATSTLTTKVRLGEFDRDQRASTVRLCTRTVNATTGVVTNPQCPTSNSLANFGDATIFTRGTQLKIQNVRNLYAQTDYAGRFDALGVKHEVMAGADVAVEQKKVYAQLTAAQGGVVPAKATTTVGTPNDGVGIDESVRSLRLANEYVSRGLGFYAQDLVQIAPMWKVLAGTRYDRLVGEYDTHAIPTAAVSPVTTTSYRMEISEWSHRTGVIFQPSDRLSFHVSGATSFNTSGDAYSLSAQNVNTPPEKAINLEFGGNLASEDGKFNARFAVFRSTKLNERNTDPDVNLVTLSGKRHVAGVELDLAGRLTSAWEVFGSYMWLPSAKIDVAVPCTASATVTCVQTEAQGSRPSLTPRHSGTVWTTYQLTPKLRIGGGLNARSSMSPNRNPGWAAPKYITGDVMAEYAVSEDFTLKANVSNVTNKLYAESLYTGHYVPGAGRLVQVTGSLKF</sequence>
<keyword evidence="16" id="KW-1185">Reference proteome</keyword>
<dbReference type="InterPro" id="IPR000531">
    <property type="entry name" value="Beta-barrel_TonB"/>
</dbReference>
<evidence type="ECO:0000256" key="12">
    <source>
        <dbReference type="SAM" id="SignalP"/>
    </source>
</evidence>
<name>A0A7Y9U676_9BURK</name>
<keyword evidence="4 10" id="KW-1134">Transmembrane beta strand</keyword>
<dbReference type="Pfam" id="PF07715">
    <property type="entry name" value="Plug"/>
    <property type="match status" value="1"/>
</dbReference>
<feature type="chain" id="PRO_5030931943" evidence="12">
    <location>
        <begin position="42"/>
        <end position="782"/>
    </location>
</feature>
<keyword evidence="6 11" id="KW-0798">TonB box</keyword>
<comment type="subcellular location">
    <subcellularLocation>
        <location evidence="1 10">Cell outer membrane</location>
        <topology evidence="1 10">Multi-pass membrane protein</topology>
    </subcellularLocation>
</comment>
<evidence type="ECO:0000313" key="15">
    <source>
        <dbReference type="EMBL" id="NYG33748.1"/>
    </source>
</evidence>
<dbReference type="InterPro" id="IPR036942">
    <property type="entry name" value="Beta-barrel_TonB_sf"/>
</dbReference>
<dbReference type="PROSITE" id="PS52016">
    <property type="entry name" value="TONB_DEPENDENT_REC_3"/>
    <property type="match status" value="1"/>
</dbReference>
<protein>
    <submittedName>
        <fullName evidence="15">Catecholate siderophore receptor</fullName>
    </submittedName>
</protein>
<evidence type="ECO:0000256" key="6">
    <source>
        <dbReference type="ARBA" id="ARBA00023077"/>
    </source>
</evidence>
<dbReference type="InterPro" id="IPR012910">
    <property type="entry name" value="Plug_dom"/>
</dbReference>
<keyword evidence="9 10" id="KW-0998">Cell outer membrane</keyword>
<evidence type="ECO:0000256" key="4">
    <source>
        <dbReference type="ARBA" id="ARBA00022452"/>
    </source>
</evidence>
<dbReference type="AlphaFoldDB" id="A0A7Y9U676"/>
<accession>A0A7Y9U676</accession>
<dbReference type="InterPro" id="IPR010105">
    <property type="entry name" value="TonB_sidphr_rcpt"/>
</dbReference>
<evidence type="ECO:0000259" key="14">
    <source>
        <dbReference type="Pfam" id="PF07715"/>
    </source>
</evidence>
<evidence type="ECO:0000256" key="2">
    <source>
        <dbReference type="ARBA" id="ARBA00009810"/>
    </source>
</evidence>
<dbReference type="Gene3D" id="2.40.170.20">
    <property type="entry name" value="TonB-dependent receptor, beta-barrel domain"/>
    <property type="match status" value="1"/>
</dbReference>
<dbReference type="InterPro" id="IPR039426">
    <property type="entry name" value="TonB-dep_rcpt-like"/>
</dbReference>
<dbReference type="PANTHER" id="PTHR32552:SF83">
    <property type="entry name" value="BLR3904 PROTEIN"/>
    <property type="match status" value="1"/>
</dbReference>
<dbReference type="GO" id="GO:0015891">
    <property type="term" value="P:siderophore transport"/>
    <property type="evidence" value="ECO:0007669"/>
    <property type="project" value="InterPro"/>
</dbReference>
<evidence type="ECO:0000313" key="16">
    <source>
        <dbReference type="Proteomes" id="UP000518288"/>
    </source>
</evidence>
<keyword evidence="7 10" id="KW-0472">Membrane</keyword>
<comment type="caution">
    <text evidence="15">The sequence shown here is derived from an EMBL/GenBank/DDBJ whole genome shotgun (WGS) entry which is preliminary data.</text>
</comment>
<dbReference type="RefSeq" id="WP_179634482.1">
    <property type="nucleotide sequence ID" value="NZ_JACCFH010000001.1"/>
</dbReference>